<sequence length="426" mass="49257">MTVRCILIATFVILQLSNIVKCSDNLENVDEKQTFLNVNNKYQTFPRTFSDDIRKDLKTFQDESEIKDTDADDFKPRIFVRGCGNSLCEFFKNHRVIRQAGYSTMYPQVPTSYPYRQPNNTYQYNARQPINPYGNNSYPSYSKPVVPIIPYQNPAINDPVYNSSYSHFPNKNISNNNYQNSRHTYPPSPRPPNRQPLPYYGGNTTSVGLNTSYPFNINRPTNSFGNAHKQGYPNPGSNLTNYNIYNNRTQGGNRYPNNTYLQPRPLPSGQLINNSRPNYNGFHTYPTSNFNTTFNGYQSPNGSHYNGKSTYYDPQRNFTYRPPVTPNYQNYGGNNSLGSNKNNFHIPFAGNKVYPTYNNNTNPYNFNQTVRMDPYQRTSTNRPQTTYSANIPQYNAAMEPNHFYYVPNNNGSQYDSRRHPPERFSY</sequence>
<keyword evidence="4" id="KW-1185">Reference proteome</keyword>
<feature type="compositionally biased region" description="Basic and acidic residues" evidence="1">
    <location>
        <begin position="415"/>
        <end position="426"/>
    </location>
</feature>
<feature type="chain" id="PRO_5008265076" evidence="2">
    <location>
        <begin position="23"/>
        <end position="426"/>
    </location>
</feature>
<gene>
    <name evidence="3" type="ORF">RR48_09224</name>
</gene>
<organism evidence="3 4">
    <name type="scientific">Papilio machaon</name>
    <name type="common">Old World swallowtail butterfly</name>
    <dbReference type="NCBI Taxonomy" id="76193"/>
    <lineage>
        <taxon>Eukaryota</taxon>
        <taxon>Metazoa</taxon>
        <taxon>Ecdysozoa</taxon>
        <taxon>Arthropoda</taxon>
        <taxon>Hexapoda</taxon>
        <taxon>Insecta</taxon>
        <taxon>Pterygota</taxon>
        <taxon>Neoptera</taxon>
        <taxon>Endopterygota</taxon>
        <taxon>Lepidoptera</taxon>
        <taxon>Glossata</taxon>
        <taxon>Ditrysia</taxon>
        <taxon>Papilionoidea</taxon>
        <taxon>Papilionidae</taxon>
        <taxon>Papilioninae</taxon>
        <taxon>Papilio</taxon>
    </lineage>
</organism>
<reference evidence="3 4" key="1">
    <citation type="journal article" date="2015" name="Nat. Commun.">
        <title>Outbred genome sequencing and CRISPR/Cas9 gene editing in butterflies.</title>
        <authorList>
            <person name="Li X."/>
            <person name="Fan D."/>
            <person name="Zhang W."/>
            <person name="Liu G."/>
            <person name="Zhang L."/>
            <person name="Zhao L."/>
            <person name="Fang X."/>
            <person name="Chen L."/>
            <person name="Dong Y."/>
            <person name="Chen Y."/>
            <person name="Ding Y."/>
            <person name="Zhao R."/>
            <person name="Feng M."/>
            <person name="Zhu Y."/>
            <person name="Feng Y."/>
            <person name="Jiang X."/>
            <person name="Zhu D."/>
            <person name="Xiang H."/>
            <person name="Feng X."/>
            <person name="Li S."/>
            <person name="Wang J."/>
            <person name="Zhang G."/>
            <person name="Kronforst M.R."/>
            <person name="Wang W."/>
        </authorList>
    </citation>
    <scope>NUCLEOTIDE SEQUENCE [LARGE SCALE GENOMIC DNA]</scope>
    <source>
        <strain evidence="3">Ya'a_city_454_Pm</strain>
        <tissue evidence="3">Whole body</tissue>
    </source>
</reference>
<feature type="region of interest" description="Disordered" evidence="1">
    <location>
        <begin position="167"/>
        <end position="196"/>
    </location>
</feature>
<keyword evidence="2" id="KW-0732">Signal</keyword>
<feature type="compositionally biased region" description="Low complexity" evidence="1">
    <location>
        <begin position="170"/>
        <end position="185"/>
    </location>
</feature>
<evidence type="ECO:0000313" key="3">
    <source>
        <dbReference type="EMBL" id="KPJ15197.1"/>
    </source>
</evidence>
<feature type="compositionally biased region" description="Pro residues" evidence="1">
    <location>
        <begin position="186"/>
        <end position="195"/>
    </location>
</feature>
<name>A0A194RC67_PAPMA</name>
<dbReference type="EMBL" id="KQ460398">
    <property type="protein sequence ID" value="KPJ15197.1"/>
    <property type="molecule type" value="Genomic_DNA"/>
</dbReference>
<dbReference type="AlphaFoldDB" id="A0A194RC67"/>
<dbReference type="Proteomes" id="UP000053240">
    <property type="component" value="Unassembled WGS sequence"/>
</dbReference>
<evidence type="ECO:0000313" key="4">
    <source>
        <dbReference type="Proteomes" id="UP000053240"/>
    </source>
</evidence>
<evidence type="ECO:0000256" key="2">
    <source>
        <dbReference type="SAM" id="SignalP"/>
    </source>
</evidence>
<dbReference type="InParanoid" id="A0A194RC67"/>
<evidence type="ECO:0000256" key="1">
    <source>
        <dbReference type="SAM" id="MobiDB-lite"/>
    </source>
</evidence>
<feature type="region of interest" description="Disordered" evidence="1">
    <location>
        <begin position="407"/>
        <end position="426"/>
    </location>
</feature>
<protein>
    <submittedName>
        <fullName evidence="3">Uncharacterized protein</fullName>
    </submittedName>
</protein>
<proteinExistence type="predicted"/>
<feature type="signal peptide" evidence="2">
    <location>
        <begin position="1"/>
        <end position="22"/>
    </location>
</feature>
<accession>A0A194RC67</accession>